<dbReference type="Gene3D" id="3.30.70.100">
    <property type="match status" value="1"/>
</dbReference>
<evidence type="ECO:0000313" key="5">
    <source>
        <dbReference type="EMBL" id="KYG75594.1"/>
    </source>
</evidence>
<gene>
    <name evidence="5" type="ORF">AWW68_07090</name>
</gene>
<dbReference type="SUPFAM" id="SSF46689">
    <property type="entry name" value="Homeodomain-like"/>
    <property type="match status" value="1"/>
</dbReference>
<name>A0A150XA95_9BACT</name>
<dbReference type="InterPro" id="IPR018060">
    <property type="entry name" value="HTH_AraC"/>
</dbReference>
<dbReference type="Proteomes" id="UP000075606">
    <property type="component" value="Unassembled WGS sequence"/>
</dbReference>
<proteinExistence type="predicted"/>
<dbReference type="PROSITE" id="PS01124">
    <property type="entry name" value="HTH_ARAC_FAMILY_2"/>
    <property type="match status" value="1"/>
</dbReference>
<evidence type="ECO:0000313" key="6">
    <source>
        <dbReference type="Proteomes" id="UP000075606"/>
    </source>
</evidence>
<dbReference type="STRING" id="333140.AWW68_07090"/>
<dbReference type="Gene3D" id="1.10.10.60">
    <property type="entry name" value="Homeodomain-like"/>
    <property type="match status" value="1"/>
</dbReference>
<dbReference type="RefSeq" id="WP_068220762.1">
    <property type="nucleotide sequence ID" value="NZ_CP139724.1"/>
</dbReference>
<reference evidence="5 6" key="1">
    <citation type="submission" date="2016-01" db="EMBL/GenBank/DDBJ databases">
        <title>Genome sequencing of Roseivirga spongicola UST030701-084.</title>
        <authorList>
            <person name="Selvaratnam C."/>
            <person name="Thevarajoo S."/>
            <person name="Goh K.M."/>
            <person name="Ee R."/>
            <person name="Chan K.-G."/>
            <person name="Chong C.S."/>
        </authorList>
    </citation>
    <scope>NUCLEOTIDE SEQUENCE [LARGE SCALE GENOMIC DNA]</scope>
    <source>
        <strain evidence="5 6">UST030701-084</strain>
    </source>
</reference>
<organism evidence="5 6">
    <name type="scientific">Roseivirga spongicola</name>
    <dbReference type="NCBI Taxonomy" id="333140"/>
    <lineage>
        <taxon>Bacteria</taxon>
        <taxon>Pseudomonadati</taxon>
        <taxon>Bacteroidota</taxon>
        <taxon>Cytophagia</taxon>
        <taxon>Cytophagales</taxon>
        <taxon>Roseivirgaceae</taxon>
        <taxon>Roseivirga</taxon>
    </lineage>
</organism>
<evidence type="ECO:0000256" key="3">
    <source>
        <dbReference type="ARBA" id="ARBA00023163"/>
    </source>
</evidence>
<comment type="caution">
    <text evidence="5">The sequence shown here is derived from an EMBL/GenBank/DDBJ whole genome shotgun (WGS) entry which is preliminary data.</text>
</comment>
<evidence type="ECO:0000256" key="2">
    <source>
        <dbReference type="ARBA" id="ARBA00023125"/>
    </source>
</evidence>
<keyword evidence="2" id="KW-0238">DNA-binding</keyword>
<dbReference type="SMART" id="SM00342">
    <property type="entry name" value="HTH_ARAC"/>
    <property type="match status" value="1"/>
</dbReference>
<keyword evidence="3" id="KW-0804">Transcription</keyword>
<dbReference type="Pfam" id="PF12833">
    <property type="entry name" value="HTH_18"/>
    <property type="match status" value="1"/>
</dbReference>
<keyword evidence="6" id="KW-1185">Reference proteome</keyword>
<dbReference type="GO" id="GO:0043565">
    <property type="term" value="F:sequence-specific DNA binding"/>
    <property type="evidence" value="ECO:0007669"/>
    <property type="project" value="InterPro"/>
</dbReference>
<dbReference type="PANTHER" id="PTHR43280:SF28">
    <property type="entry name" value="HTH-TYPE TRANSCRIPTIONAL ACTIVATOR RHAS"/>
    <property type="match status" value="1"/>
</dbReference>
<dbReference type="EMBL" id="LRPC01000012">
    <property type="protein sequence ID" value="KYG75594.1"/>
    <property type="molecule type" value="Genomic_DNA"/>
</dbReference>
<evidence type="ECO:0000256" key="1">
    <source>
        <dbReference type="ARBA" id="ARBA00023015"/>
    </source>
</evidence>
<dbReference type="AlphaFoldDB" id="A0A150XA95"/>
<sequence length="187" mass="21463">MKLSVKHMVCNRCVMVVEQILNETGNLKVRRVDLGSIELEDDLSNQALTELRSELKQKGFDLLDDDKSQKVELIKTAIIREIHHQSGRKGSNENFSSFLTRELQLDYSYLNDLFSSIEGKTIGQYITLQKIEKAKELLVYDQMSLAEIADLLEYNSGQYLSAQFKKVTGLTPSKFRDLGQRRTIDRV</sequence>
<feature type="domain" description="HTH araC/xylS-type" evidence="4">
    <location>
        <begin position="99"/>
        <end position="178"/>
    </location>
</feature>
<dbReference type="PANTHER" id="PTHR43280">
    <property type="entry name" value="ARAC-FAMILY TRANSCRIPTIONAL REGULATOR"/>
    <property type="match status" value="1"/>
</dbReference>
<dbReference type="InterPro" id="IPR009057">
    <property type="entry name" value="Homeodomain-like_sf"/>
</dbReference>
<protein>
    <recommendedName>
        <fullName evidence="4">HTH araC/xylS-type domain-containing protein</fullName>
    </recommendedName>
</protein>
<dbReference type="OrthoDB" id="952277at2"/>
<dbReference type="GO" id="GO:0003700">
    <property type="term" value="F:DNA-binding transcription factor activity"/>
    <property type="evidence" value="ECO:0007669"/>
    <property type="project" value="InterPro"/>
</dbReference>
<evidence type="ECO:0000259" key="4">
    <source>
        <dbReference type="PROSITE" id="PS01124"/>
    </source>
</evidence>
<accession>A0A150XA95</accession>
<keyword evidence="1" id="KW-0805">Transcription regulation</keyword>